<dbReference type="InterPro" id="IPR011611">
    <property type="entry name" value="PfkB_dom"/>
</dbReference>
<dbReference type="SUPFAM" id="SSF53613">
    <property type="entry name" value="Ribokinase-like"/>
    <property type="match status" value="1"/>
</dbReference>
<dbReference type="EMBL" id="CAFBOP010000038">
    <property type="protein sequence ID" value="CAB4988095.1"/>
    <property type="molecule type" value="Genomic_DNA"/>
</dbReference>
<dbReference type="EMBL" id="CAFAAC010000050">
    <property type="protein sequence ID" value="CAB4789072.1"/>
    <property type="molecule type" value="Genomic_DNA"/>
</dbReference>
<keyword evidence="2" id="KW-0418">Kinase</keyword>
<reference evidence="4" key="1">
    <citation type="submission" date="2020-05" db="EMBL/GenBank/DDBJ databases">
        <authorList>
            <person name="Chiriac C."/>
            <person name="Salcher M."/>
            <person name="Ghai R."/>
            <person name="Kavagutti S V."/>
        </authorList>
    </citation>
    <scope>NUCLEOTIDE SEQUENCE</scope>
</reference>
<dbReference type="EMBL" id="CAFBPP010000007">
    <property type="protein sequence ID" value="CAB5012634.1"/>
    <property type="molecule type" value="Genomic_DNA"/>
</dbReference>
<gene>
    <name evidence="4" type="ORF">UFOPK2967_00805</name>
    <name evidence="5" type="ORF">UFOPK3587_00541</name>
    <name evidence="6" type="ORF">UFOPK3984_00856</name>
    <name evidence="7" type="ORF">UFOPK4114_00347</name>
</gene>
<keyword evidence="1" id="KW-0808">Transferase</keyword>
<evidence type="ECO:0000256" key="1">
    <source>
        <dbReference type="ARBA" id="ARBA00022679"/>
    </source>
</evidence>
<sequence>MLDVVAIIPSEINYGSDTPSKISTHGGGAAGNVASWAQVSGAQTHIIARVGNDSAGTAVLSEFDQLGITYSDPIVPGARTGVVVILVDRSGERTMFPETGANSGITLSDLPKIDNFDAVYISGYALHNAKSRPGVLEIIHAIRKKNIPIFFDPATVGGMSGVDIEEIRSWLPLMSAIILNEEEAAFITKESQISASLDALLRFTPMVVIKRGSNGSIGKKNDGEILTVEAITTSMIDTTGAGDSYAGGFIASWLGNPDLFQSMKAGSLVASKCVAIVGARPQVTTEI</sequence>
<protein>
    <submittedName>
        <fullName evidence="4">Unannotated protein</fullName>
    </submittedName>
</protein>
<dbReference type="InterPro" id="IPR002173">
    <property type="entry name" value="Carboh/pur_kinase_PfkB_CS"/>
</dbReference>
<evidence type="ECO:0000313" key="7">
    <source>
        <dbReference type="EMBL" id="CAB5012634.1"/>
    </source>
</evidence>
<dbReference type="PROSITE" id="PS00584">
    <property type="entry name" value="PFKB_KINASES_2"/>
    <property type="match status" value="1"/>
</dbReference>
<dbReference type="PANTHER" id="PTHR10584">
    <property type="entry name" value="SUGAR KINASE"/>
    <property type="match status" value="1"/>
</dbReference>
<organism evidence="4">
    <name type="scientific">freshwater metagenome</name>
    <dbReference type="NCBI Taxonomy" id="449393"/>
    <lineage>
        <taxon>unclassified sequences</taxon>
        <taxon>metagenomes</taxon>
        <taxon>ecological metagenomes</taxon>
    </lineage>
</organism>
<dbReference type="InterPro" id="IPR029056">
    <property type="entry name" value="Ribokinase-like"/>
</dbReference>
<name>A0A6J6WW42_9ZZZZ</name>
<accession>A0A6J6WW42</accession>
<proteinExistence type="predicted"/>
<feature type="domain" description="Carbohydrate kinase PfkB" evidence="3">
    <location>
        <begin position="18"/>
        <end position="281"/>
    </location>
</feature>
<dbReference type="GO" id="GO:0016301">
    <property type="term" value="F:kinase activity"/>
    <property type="evidence" value="ECO:0007669"/>
    <property type="project" value="UniProtKB-KW"/>
</dbReference>
<evidence type="ECO:0000256" key="2">
    <source>
        <dbReference type="ARBA" id="ARBA00022777"/>
    </source>
</evidence>
<evidence type="ECO:0000259" key="3">
    <source>
        <dbReference type="Pfam" id="PF00294"/>
    </source>
</evidence>
<dbReference type="PANTHER" id="PTHR10584:SF167">
    <property type="entry name" value="PFKB DOMAIN PROTEIN"/>
    <property type="match status" value="1"/>
</dbReference>
<dbReference type="EMBL" id="CAFBMN010000018">
    <property type="protein sequence ID" value="CAB4902102.1"/>
    <property type="molecule type" value="Genomic_DNA"/>
</dbReference>
<dbReference type="Pfam" id="PF00294">
    <property type="entry name" value="PfkB"/>
    <property type="match status" value="1"/>
</dbReference>
<dbReference type="AlphaFoldDB" id="A0A6J6WW42"/>
<dbReference type="Gene3D" id="3.40.1190.20">
    <property type="match status" value="1"/>
</dbReference>
<evidence type="ECO:0000313" key="4">
    <source>
        <dbReference type="EMBL" id="CAB4789072.1"/>
    </source>
</evidence>
<evidence type="ECO:0000313" key="5">
    <source>
        <dbReference type="EMBL" id="CAB4902102.1"/>
    </source>
</evidence>
<evidence type="ECO:0000313" key="6">
    <source>
        <dbReference type="EMBL" id="CAB4988095.1"/>
    </source>
</evidence>